<dbReference type="EMBL" id="CP144089">
    <property type="protein sequence ID" value="WWD04565.1"/>
    <property type="molecule type" value="Genomic_DNA"/>
</dbReference>
<evidence type="ECO:0000313" key="3">
    <source>
        <dbReference type="EMBL" id="WWD04565.1"/>
    </source>
</evidence>
<keyword evidence="1" id="KW-0175">Coiled coil</keyword>
<dbReference type="PANTHER" id="PTHR15885:SF1">
    <property type="entry name" value="COILED-COIL DOMAIN-CONTAINING PROTEIN 174"/>
    <property type="match status" value="1"/>
</dbReference>
<protein>
    <recommendedName>
        <fullName evidence="5">Nuclear speckle splicing regulatory protein 1 N-terminal domain-containing protein</fullName>
    </recommendedName>
</protein>
<feature type="compositionally biased region" description="Basic and acidic residues" evidence="2">
    <location>
        <begin position="44"/>
        <end position="54"/>
    </location>
</feature>
<feature type="compositionally biased region" description="Basic and acidic residues" evidence="2">
    <location>
        <begin position="164"/>
        <end position="200"/>
    </location>
</feature>
<dbReference type="InterPro" id="IPR025066">
    <property type="entry name" value="CCDC174-like"/>
</dbReference>
<keyword evidence="4" id="KW-1185">Reference proteome</keyword>
<dbReference type="Proteomes" id="UP001358614">
    <property type="component" value="Chromosome 1"/>
</dbReference>
<dbReference type="KEGG" id="ker:91101439"/>
<accession>A0AAX4KDS3</accession>
<feature type="compositionally biased region" description="Basic and acidic residues" evidence="2">
    <location>
        <begin position="249"/>
        <end position="263"/>
    </location>
</feature>
<name>A0AAX4KDS3_9TREE</name>
<feature type="region of interest" description="Disordered" evidence="2">
    <location>
        <begin position="242"/>
        <end position="371"/>
    </location>
</feature>
<feature type="compositionally biased region" description="Polar residues" evidence="2">
    <location>
        <begin position="297"/>
        <end position="306"/>
    </location>
</feature>
<dbReference type="PANTHER" id="PTHR15885">
    <property type="entry name" value="COILED-COIL DOMAIN-CONTAINING PROTEIN 174"/>
    <property type="match status" value="1"/>
</dbReference>
<evidence type="ECO:0008006" key="5">
    <source>
        <dbReference type="Google" id="ProtNLM"/>
    </source>
</evidence>
<dbReference type="RefSeq" id="XP_066082532.1">
    <property type="nucleotide sequence ID" value="XM_066226435.1"/>
</dbReference>
<proteinExistence type="predicted"/>
<evidence type="ECO:0000313" key="4">
    <source>
        <dbReference type="Proteomes" id="UP001358614"/>
    </source>
</evidence>
<reference evidence="3 4" key="1">
    <citation type="submission" date="2024-01" db="EMBL/GenBank/DDBJ databases">
        <title>Comparative genomics of Cryptococcus and Kwoniella reveals pathogenesis evolution and contrasting modes of karyotype evolution via chromosome fusion or intercentromeric recombination.</title>
        <authorList>
            <person name="Coelho M.A."/>
            <person name="David-Palma M."/>
            <person name="Shea T."/>
            <person name="Bowers K."/>
            <person name="McGinley-Smith S."/>
            <person name="Mohammad A.W."/>
            <person name="Gnirke A."/>
            <person name="Yurkov A.M."/>
            <person name="Nowrousian M."/>
            <person name="Sun S."/>
            <person name="Cuomo C.A."/>
            <person name="Heitman J."/>
        </authorList>
    </citation>
    <scope>NUCLEOTIDE SEQUENCE [LARGE SCALE GENOMIC DNA]</scope>
    <source>
        <strain evidence="3 4">PYCC6329</strain>
    </source>
</reference>
<dbReference type="AlphaFoldDB" id="A0AAX4KDS3"/>
<feature type="region of interest" description="Disordered" evidence="2">
    <location>
        <begin position="32"/>
        <end position="206"/>
    </location>
</feature>
<feature type="compositionally biased region" description="Acidic residues" evidence="2">
    <location>
        <begin position="152"/>
        <end position="163"/>
    </location>
</feature>
<dbReference type="GO" id="GO:0005634">
    <property type="term" value="C:nucleus"/>
    <property type="evidence" value="ECO:0007669"/>
    <property type="project" value="TreeGrafter"/>
</dbReference>
<gene>
    <name evidence="3" type="ORF">V865_002635</name>
</gene>
<sequence length="371" mass="42315">MSNQAGPSTISQASLLDLKAITAEHVDRFAKEGRKAVKGQPRNRALDKKKDPFDRPSPGLVKRLAAEARNDAKSRRFAEDDGPNEEQRRAILKAKAKKYEAIRKGDFSGMSQKEMEEAVIDFERKMEEEGYSSHSSDEDESARPSRPKWHDDDEEDDGDDDDDLARVEYIDEMGRTRTGTRKEAKEAERLKFGSRGEREAVQGIESGQEGSAYAEVLQSNVIHGDQNFFPVYEPDQDALRKKYREAEEEARAHHYDSTKEVRVKGAGQYQFSLDEETRAEQMASLASQRQETENARSKATQSQQKGLSAAQEARKRKADERKALIEAKRAKMLGGEKEVERLREERRQRETEDFLKNLENELDASDVKKEK</sequence>
<dbReference type="Pfam" id="PF13300">
    <property type="entry name" value="DUF4078"/>
    <property type="match status" value="1"/>
</dbReference>
<evidence type="ECO:0000256" key="1">
    <source>
        <dbReference type="ARBA" id="ARBA00023054"/>
    </source>
</evidence>
<organism evidence="3 4">
    <name type="scientific">Kwoniella europaea PYCC6329</name>
    <dbReference type="NCBI Taxonomy" id="1423913"/>
    <lineage>
        <taxon>Eukaryota</taxon>
        <taxon>Fungi</taxon>
        <taxon>Dikarya</taxon>
        <taxon>Basidiomycota</taxon>
        <taxon>Agaricomycotina</taxon>
        <taxon>Tremellomycetes</taxon>
        <taxon>Tremellales</taxon>
        <taxon>Cryptococcaceae</taxon>
        <taxon>Kwoniella</taxon>
    </lineage>
</organism>
<feature type="compositionally biased region" description="Basic and acidic residues" evidence="2">
    <location>
        <begin position="317"/>
        <end position="371"/>
    </location>
</feature>
<feature type="compositionally biased region" description="Basic and acidic residues" evidence="2">
    <location>
        <begin position="64"/>
        <end position="89"/>
    </location>
</feature>
<dbReference type="GeneID" id="91101439"/>
<evidence type="ECO:0000256" key="2">
    <source>
        <dbReference type="SAM" id="MobiDB-lite"/>
    </source>
</evidence>
<feature type="compositionally biased region" description="Basic and acidic residues" evidence="2">
    <location>
        <begin position="113"/>
        <end position="128"/>
    </location>
</feature>
<feature type="compositionally biased region" description="Basic and acidic residues" evidence="2">
    <location>
        <begin position="97"/>
        <end position="106"/>
    </location>
</feature>